<dbReference type="PROSITE" id="PS00903">
    <property type="entry name" value="CYT_DCMP_DEAMINASES_1"/>
    <property type="match status" value="1"/>
</dbReference>
<evidence type="ECO:0000256" key="1">
    <source>
        <dbReference type="ARBA" id="ARBA00001947"/>
    </source>
</evidence>
<dbReference type="PANTHER" id="PTHR11086">
    <property type="entry name" value="DEOXYCYTIDYLATE DEAMINASE-RELATED"/>
    <property type="match status" value="1"/>
</dbReference>
<dbReference type="AlphaFoldDB" id="A0A1F4X3G2"/>
<feature type="binding site" evidence="7">
    <location>
        <position position="111"/>
    </location>
    <ligand>
        <name>Zn(2+)</name>
        <dbReference type="ChEBI" id="CHEBI:29105"/>
        <note>catalytic</note>
    </ligand>
</feature>
<dbReference type="GO" id="GO:0004132">
    <property type="term" value="F:dCMP deaminase activity"/>
    <property type="evidence" value="ECO:0007669"/>
    <property type="project" value="InterPro"/>
</dbReference>
<comment type="cofactor">
    <cofactor evidence="1 7">
        <name>Zn(2+)</name>
        <dbReference type="ChEBI" id="CHEBI:29105"/>
    </cofactor>
</comment>
<dbReference type="InterPro" id="IPR016473">
    <property type="entry name" value="dCMP_deaminase"/>
</dbReference>
<evidence type="ECO:0000256" key="7">
    <source>
        <dbReference type="PIRSR" id="PIRSR006019-2"/>
    </source>
</evidence>
<keyword evidence="5 7" id="KW-0862">Zinc</keyword>
<evidence type="ECO:0000256" key="3">
    <source>
        <dbReference type="ARBA" id="ARBA00022723"/>
    </source>
</evidence>
<dbReference type="InterPro" id="IPR016193">
    <property type="entry name" value="Cytidine_deaminase-like"/>
</dbReference>
<feature type="binding site" evidence="7">
    <location>
        <position position="82"/>
    </location>
    <ligand>
        <name>Zn(2+)</name>
        <dbReference type="ChEBI" id="CHEBI:29105"/>
        <note>catalytic</note>
    </ligand>
</feature>
<organism evidence="9 10">
    <name type="scientific">candidate division WWE3 bacterium RIFOXYD1_FULL_39_9</name>
    <dbReference type="NCBI Taxonomy" id="1802649"/>
    <lineage>
        <taxon>Bacteria</taxon>
        <taxon>Katanobacteria</taxon>
    </lineage>
</organism>
<dbReference type="PIRSF" id="PIRSF006019">
    <property type="entry name" value="dCMP_deaminase"/>
    <property type="match status" value="1"/>
</dbReference>
<feature type="binding site" evidence="7">
    <location>
        <position position="114"/>
    </location>
    <ligand>
        <name>Zn(2+)</name>
        <dbReference type="ChEBI" id="CHEBI:29105"/>
        <note>catalytic</note>
    </ligand>
</feature>
<dbReference type="InterPro" id="IPR015517">
    <property type="entry name" value="dCMP_deaminase-rel"/>
</dbReference>
<feature type="domain" description="CMP/dCMP-type deaminase" evidence="8">
    <location>
        <begin position="4"/>
        <end position="154"/>
    </location>
</feature>
<dbReference type="InterPro" id="IPR002125">
    <property type="entry name" value="CMP_dCMP_dom"/>
</dbReference>
<name>A0A1F4X3G2_UNCKA</name>
<dbReference type="InterPro" id="IPR016192">
    <property type="entry name" value="APOBEC/CMP_deaminase_Zn-bd"/>
</dbReference>
<proteinExistence type="inferred from homology"/>
<dbReference type="Gene3D" id="3.40.140.10">
    <property type="entry name" value="Cytidine Deaminase, domain 2"/>
    <property type="match status" value="1"/>
</dbReference>
<evidence type="ECO:0000259" key="8">
    <source>
        <dbReference type="PROSITE" id="PS51747"/>
    </source>
</evidence>
<dbReference type="EMBL" id="MEWG01000047">
    <property type="protein sequence ID" value="OGC76242.1"/>
    <property type="molecule type" value="Genomic_DNA"/>
</dbReference>
<comment type="caution">
    <text evidence="9">The sequence shown here is derived from an EMBL/GenBank/DDBJ whole genome shotgun (WGS) entry which is preliminary data.</text>
</comment>
<evidence type="ECO:0000313" key="9">
    <source>
        <dbReference type="EMBL" id="OGC76242.1"/>
    </source>
</evidence>
<dbReference type="PROSITE" id="PS51747">
    <property type="entry name" value="CYT_DCMP_DEAMINASES_2"/>
    <property type="match status" value="1"/>
</dbReference>
<evidence type="ECO:0000256" key="2">
    <source>
        <dbReference type="ARBA" id="ARBA00006576"/>
    </source>
</evidence>
<dbReference type="GO" id="GO:0008270">
    <property type="term" value="F:zinc ion binding"/>
    <property type="evidence" value="ECO:0007669"/>
    <property type="project" value="InterPro"/>
</dbReference>
<evidence type="ECO:0000313" key="10">
    <source>
        <dbReference type="Proteomes" id="UP000176815"/>
    </source>
</evidence>
<gene>
    <name evidence="9" type="ORF">A2619_02190</name>
</gene>
<keyword evidence="3 7" id="KW-0479">Metal-binding</keyword>
<dbReference type="GO" id="GO:0005737">
    <property type="term" value="C:cytoplasm"/>
    <property type="evidence" value="ECO:0007669"/>
    <property type="project" value="TreeGrafter"/>
</dbReference>
<evidence type="ECO:0000256" key="4">
    <source>
        <dbReference type="ARBA" id="ARBA00022801"/>
    </source>
</evidence>
<dbReference type="InterPro" id="IPR035105">
    <property type="entry name" value="Deoxycytidylate_deaminase_dom"/>
</dbReference>
<accession>A0A1F4X3G2</accession>
<feature type="active site" description="Proton donor" evidence="6">
    <location>
        <position position="84"/>
    </location>
</feature>
<comment type="similarity">
    <text evidence="2">Belongs to the cytidine and deoxycytidylate deaminase family.</text>
</comment>
<dbReference type="SUPFAM" id="SSF53927">
    <property type="entry name" value="Cytidine deaminase-like"/>
    <property type="match status" value="1"/>
</dbReference>
<dbReference type="GO" id="GO:0006220">
    <property type="term" value="P:pyrimidine nucleotide metabolic process"/>
    <property type="evidence" value="ECO:0007669"/>
    <property type="project" value="InterPro"/>
</dbReference>
<evidence type="ECO:0000256" key="6">
    <source>
        <dbReference type="PIRSR" id="PIRSR006019-1"/>
    </source>
</evidence>
<evidence type="ECO:0000256" key="5">
    <source>
        <dbReference type="ARBA" id="ARBA00022833"/>
    </source>
</evidence>
<keyword evidence="4" id="KW-0378">Hydrolase</keyword>
<dbReference type="CDD" id="cd01286">
    <property type="entry name" value="deoxycytidylate_deaminase"/>
    <property type="match status" value="1"/>
</dbReference>
<dbReference type="Proteomes" id="UP000176815">
    <property type="component" value="Unassembled WGS sequence"/>
</dbReference>
<reference evidence="9 10" key="1">
    <citation type="journal article" date="2016" name="Nat. Commun.">
        <title>Thousands of microbial genomes shed light on interconnected biogeochemical processes in an aquifer system.</title>
        <authorList>
            <person name="Anantharaman K."/>
            <person name="Brown C.T."/>
            <person name="Hug L.A."/>
            <person name="Sharon I."/>
            <person name="Castelle C.J."/>
            <person name="Probst A.J."/>
            <person name="Thomas B.C."/>
            <person name="Singh A."/>
            <person name="Wilkins M.J."/>
            <person name="Karaoz U."/>
            <person name="Brodie E.L."/>
            <person name="Williams K.H."/>
            <person name="Hubbard S.S."/>
            <person name="Banfield J.F."/>
        </authorList>
    </citation>
    <scope>NUCLEOTIDE SEQUENCE [LARGE SCALE GENOMIC DNA]</scope>
</reference>
<dbReference type="PANTHER" id="PTHR11086:SF18">
    <property type="entry name" value="DEOXYCYTIDYLATE DEAMINASE"/>
    <property type="match status" value="1"/>
</dbReference>
<dbReference type="Pfam" id="PF00383">
    <property type="entry name" value="dCMP_cyt_deam_1"/>
    <property type="match status" value="1"/>
</dbReference>
<sequence length="180" mass="20508">MRLSWDKYFLAMAKLAASRSGCNSRPTGAVIVFNHRILATGYNGSLPGQPQCTDDGDKYCLRRLTLPDDSGSIKYQECRSIHAEQNAINQMAMQSSEIPFGSILYCTLEPCIICLKNIASVGIREVIFELEYESNDKKRDSFWKDKFKEYGINARQVTLSNEDKDLIIEIMLYKTSTRRL</sequence>
<protein>
    <recommendedName>
        <fullName evidence="8">CMP/dCMP-type deaminase domain-containing protein</fullName>
    </recommendedName>
</protein>